<dbReference type="EMBL" id="LHQR01000026">
    <property type="protein sequence ID" value="KXG52572.1"/>
    <property type="molecule type" value="Genomic_DNA"/>
</dbReference>
<gene>
    <name evidence="11" type="ORF">PGRI_088560</name>
</gene>
<comment type="subcellular location">
    <subcellularLocation>
        <location evidence="1 8">Cell membrane</location>
        <topology evidence="1 8">Lipid-anchor</topology>
        <topology evidence="1 8">GPI-anchor</topology>
    </subcellularLocation>
</comment>
<keyword evidence="12" id="KW-1185">Reference proteome</keyword>
<sequence>MKIYLVLAGLFLLLATAIASGSKFFYANNGSQFYIRGVAYQEDYNAGGAEGTGQSSDVHYTDPLADGSHCDRDIPYLQQLRANVIRTYAVNPTKSHDDCMKKLADAGIYVIADLSSPRLSIVSDSPSWTVELYDRYTAVVDSFHQYDNVIGFFAGNEVVDKANQTMGSAFVKAAVRDMKAYVKEKGYRKSLGFGYATTDQPDFRNKLTDYLSCGDQSTSIDFFGYNIYEWCGDSTFQGSGYKNLTDQYKDYPLPIFFSEYGCNTIRPRKFGDISAIFGPDMENVWSGGIVYMYFQSTNNYGLVSVDGNSVSTQQDFSYYSKAIQTATPSGVNSGSYTPTNSPHACPTANEVWLVKSSPLPPSPNKELCSCMVNSLSCVASESLHADQYGDLFGTVCGSDKTACDGISQNATTGQYGAYSICTNKDKLSYVFDRYYQGQRKDQSACDFKGAALIQSAKASSKRCESLLRQAGTATTDQAIGATSSPSKGEGARARGSEKKTWYSYVVWGFSLALFAIVHQYVLDCTINYLINR</sequence>
<dbReference type="SUPFAM" id="SSF51445">
    <property type="entry name" value="(Trans)glycosidases"/>
    <property type="match status" value="1"/>
</dbReference>
<dbReference type="PANTHER" id="PTHR31468">
    <property type="entry name" value="1,3-BETA-GLUCANOSYLTRANSFERASE GAS1"/>
    <property type="match status" value="1"/>
</dbReference>
<dbReference type="InterPro" id="IPR004886">
    <property type="entry name" value="Glucanosyltransferase"/>
</dbReference>
<dbReference type="GO" id="GO:0042124">
    <property type="term" value="F:1,3-beta-glucanosyltransferase activity"/>
    <property type="evidence" value="ECO:0007669"/>
    <property type="project" value="TreeGrafter"/>
</dbReference>
<comment type="caution">
    <text evidence="11">The sequence shown here is derived from an EMBL/GenBank/DDBJ whole genome shotgun (WGS) entry which is preliminary data.</text>
</comment>
<evidence type="ECO:0000313" key="11">
    <source>
        <dbReference type="EMBL" id="KXG52572.1"/>
    </source>
</evidence>
<dbReference type="AlphaFoldDB" id="A0A135LUD7"/>
<dbReference type="Pfam" id="PF03198">
    <property type="entry name" value="Glyco_hydro_72"/>
    <property type="match status" value="1"/>
</dbReference>
<dbReference type="InterPro" id="IPR012946">
    <property type="entry name" value="X8"/>
</dbReference>
<organism evidence="11 12">
    <name type="scientific">Penicillium patulum</name>
    <name type="common">Penicillium griseofulvum</name>
    <dbReference type="NCBI Taxonomy" id="5078"/>
    <lineage>
        <taxon>Eukaryota</taxon>
        <taxon>Fungi</taxon>
        <taxon>Dikarya</taxon>
        <taxon>Ascomycota</taxon>
        <taxon>Pezizomycotina</taxon>
        <taxon>Eurotiomycetes</taxon>
        <taxon>Eurotiomycetidae</taxon>
        <taxon>Eurotiales</taxon>
        <taxon>Aspergillaceae</taxon>
        <taxon>Penicillium</taxon>
    </lineage>
</organism>
<evidence type="ECO:0000256" key="6">
    <source>
        <dbReference type="ARBA" id="ARBA00023288"/>
    </source>
</evidence>
<dbReference type="Pfam" id="PF07983">
    <property type="entry name" value="X8"/>
    <property type="match status" value="1"/>
</dbReference>
<keyword evidence="3 8" id="KW-0732">Signal</keyword>
<feature type="chain" id="PRO_5007747033" description="1,3-beta-glucanosyltransferase" evidence="8">
    <location>
        <begin position="22"/>
        <end position="532"/>
    </location>
</feature>
<name>A0A135LUD7_PENPA</name>
<dbReference type="InterPro" id="IPR017853">
    <property type="entry name" value="GH"/>
</dbReference>
<evidence type="ECO:0000256" key="9">
    <source>
        <dbReference type="SAM" id="Phobius"/>
    </source>
</evidence>
<dbReference type="PANTHER" id="PTHR31468:SF11">
    <property type="entry name" value="1,3-BETA-GLUCANOSYLTRANSFERASE"/>
    <property type="match status" value="1"/>
</dbReference>
<dbReference type="STRING" id="5078.A0A135LUD7"/>
<accession>A0A135LUD7</accession>
<evidence type="ECO:0000313" key="12">
    <source>
        <dbReference type="Proteomes" id="UP000070168"/>
    </source>
</evidence>
<feature type="domain" description="X8" evidence="10">
    <location>
        <begin position="375"/>
        <end position="465"/>
    </location>
</feature>
<keyword evidence="9" id="KW-0812">Transmembrane</keyword>
<evidence type="ECO:0000256" key="2">
    <source>
        <dbReference type="ARBA" id="ARBA00007528"/>
    </source>
</evidence>
<dbReference type="SMART" id="SM00768">
    <property type="entry name" value="X8"/>
    <property type="match status" value="1"/>
</dbReference>
<protein>
    <recommendedName>
        <fullName evidence="8">1,3-beta-glucanosyltransferase</fullName>
        <ecNumber evidence="8">2.4.1.-</ecNumber>
    </recommendedName>
</protein>
<keyword evidence="8" id="KW-0336">GPI-anchor</keyword>
<comment type="function">
    <text evidence="7">Splits internally a 1,3-beta-glucan molecule and transfers the newly generated reducing end (the donor) to the non-reducing end of another 1,3-beta-glucan molecule (the acceptor) forming a 1,3-beta linkage, resulting in the elongation of 1,3-beta-glucan chains in the cell wall. Involved in cell wall morphogenesis.</text>
</comment>
<keyword evidence="4" id="KW-1015">Disulfide bond</keyword>
<dbReference type="EC" id="2.4.1.-" evidence="8"/>
<evidence type="ECO:0000256" key="8">
    <source>
        <dbReference type="RuleBase" id="RU361209"/>
    </source>
</evidence>
<keyword evidence="8" id="KW-0808">Transferase</keyword>
<keyword evidence="6 8" id="KW-0449">Lipoprotein</keyword>
<dbReference type="GO" id="GO:0098552">
    <property type="term" value="C:side of membrane"/>
    <property type="evidence" value="ECO:0007669"/>
    <property type="project" value="UniProtKB-KW"/>
</dbReference>
<dbReference type="RefSeq" id="XP_040651108.1">
    <property type="nucleotide sequence ID" value="XM_040796570.1"/>
</dbReference>
<feature type="transmembrane region" description="Helical" evidence="9">
    <location>
        <begin position="501"/>
        <end position="522"/>
    </location>
</feature>
<dbReference type="FunFam" id="3.20.20.80:FF:000038">
    <property type="entry name" value="1,3-beta-glucanosyltransferase"/>
    <property type="match status" value="1"/>
</dbReference>
<keyword evidence="9" id="KW-1133">Transmembrane helix</keyword>
<keyword evidence="5" id="KW-0325">Glycoprotein</keyword>
<evidence type="ECO:0000256" key="1">
    <source>
        <dbReference type="ARBA" id="ARBA00004609"/>
    </source>
</evidence>
<dbReference type="GO" id="GO:0005886">
    <property type="term" value="C:plasma membrane"/>
    <property type="evidence" value="ECO:0007669"/>
    <property type="project" value="UniProtKB-SubCell"/>
</dbReference>
<dbReference type="OrthoDB" id="421038at2759"/>
<dbReference type="Gene3D" id="1.20.58.1040">
    <property type="match status" value="1"/>
</dbReference>
<keyword evidence="8 9" id="KW-0472">Membrane</keyword>
<feature type="signal peptide" evidence="8">
    <location>
        <begin position="1"/>
        <end position="21"/>
    </location>
</feature>
<evidence type="ECO:0000256" key="3">
    <source>
        <dbReference type="ARBA" id="ARBA00022729"/>
    </source>
</evidence>
<proteinExistence type="inferred from homology"/>
<dbReference type="GO" id="GO:0071970">
    <property type="term" value="P:fungal-type cell wall (1-&gt;3)-beta-D-glucan biosynthetic process"/>
    <property type="evidence" value="ECO:0007669"/>
    <property type="project" value="TreeGrafter"/>
</dbReference>
<evidence type="ECO:0000256" key="4">
    <source>
        <dbReference type="ARBA" id="ARBA00023157"/>
    </source>
</evidence>
<comment type="similarity">
    <text evidence="2 8">Belongs to the glycosyl hydrolase 72 family.</text>
</comment>
<dbReference type="GO" id="GO:0031505">
    <property type="term" value="P:fungal-type cell wall organization"/>
    <property type="evidence" value="ECO:0007669"/>
    <property type="project" value="TreeGrafter"/>
</dbReference>
<reference evidence="11 12" key="1">
    <citation type="journal article" date="2016" name="BMC Genomics">
        <title>Genome sequencing and secondary metabolism of the postharvest pathogen Penicillium griseofulvum.</title>
        <authorList>
            <person name="Banani H."/>
            <person name="Marcet-Houben M."/>
            <person name="Ballester A.R."/>
            <person name="Abbruscato P."/>
            <person name="Gonzalez-Candelas L."/>
            <person name="Gabaldon T."/>
            <person name="Spadaro D."/>
        </authorList>
    </citation>
    <scope>NUCLEOTIDE SEQUENCE [LARGE SCALE GENOMIC DNA]</scope>
    <source>
        <strain evidence="11 12">PG3</strain>
    </source>
</reference>
<dbReference type="GeneID" id="63711870"/>
<dbReference type="Proteomes" id="UP000070168">
    <property type="component" value="Unassembled WGS sequence"/>
</dbReference>
<evidence type="ECO:0000256" key="7">
    <source>
        <dbReference type="ARBA" id="ARBA00025026"/>
    </source>
</evidence>
<dbReference type="OMA" id="TNSPRAC"/>
<evidence type="ECO:0000259" key="10">
    <source>
        <dbReference type="SMART" id="SM00768"/>
    </source>
</evidence>
<dbReference type="Gene3D" id="3.20.20.80">
    <property type="entry name" value="Glycosidases"/>
    <property type="match status" value="1"/>
</dbReference>
<evidence type="ECO:0000256" key="5">
    <source>
        <dbReference type="ARBA" id="ARBA00023180"/>
    </source>
</evidence>